<sequence length="844" mass="96906">MLAVRNAARTRLSCFSFPSLNHSLSTAAALAPHGGTLDSDSLFNSFRDYFNSGKNSLFDRIFDTLSSTRHDLDLFPADKVLSQLDIRLSERFVLDVLCYGQQRHKDVLSCLRFFDWAGRQPGFYHTRVTFSAIFKILSFQHQSKIILDFLDDFAGHKGLRCLRFYDMLVMGYAMAGKPDLALQLFGRMRFLGIDLDSFVYHVILNSLVEERCYDAVRVVASQIKLQGLECEVTHAIMVKFLCLQKRMEDARVYFSGLRKEKVNARLLGTYVTALCEDGKFEEAGSVVEEFRNFGVKNIEHVYDVWLGCIIRAGKLDGALEFYQGKKYVEGYIPDVFRYNMLISRLLGQNRLYDVSDLFMDMLDLEVPHDKFTYTAALCYFCKKGMIDAALKLFECRVEFGLSPMAMAYNYLINTLCGNSTDMACRVLKNSIEQGYFPRRRTFNLLTEALCSDRKMAAMRELAIAALERNLMPDTYVYDKFISALCESDKVEEGYLLLGDLNKANKRLSRLTFSKLIHGFNKLQRGDMSAKLLLEMQDKGYVVKPQLIRSVTRTLCEMKNPRAQFLKFLENYLDRAGASATAYNHFIHGAGNAKRPGLAREVYDIMVWNGVKPNRNSGILLLQSYLKNGSISDAIKIFNQTQQKVRVETKTFNALIVGLCKAGRDDLAAYCIWQMVENDLIPGKKSYEDLVHLYCKLRKYYDALNLISNMEKLGRKFTTFIGNILLLHCTKSPELYDAWIDCFGEHDEKSTAYRNLLGYFSGKFEADNVDHVLEWVHQCFRPDIYTYNLILRKIGMRDADAALEFFKEITQIGHKPNEWTHTTIAQILRMNGRVDEAERWVRLAS</sequence>
<dbReference type="Proteomes" id="UP001057402">
    <property type="component" value="Chromosome 2"/>
</dbReference>
<accession>A0ACB9S4X3</accession>
<name>A0ACB9S4X3_9MYRT</name>
<comment type="caution">
    <text evidence="1">The sequence shown here is derived from an EMBL/GenBank/DDBJ whole genome shotgun (WGS) entry which is preliminary data.</text>
</comment>
<proteinExistence type="predicted"/>
<gene>
    <name evidence="1" type="ORF">MLD38_004144</name>
</gene>
<reference evidence="2" key="1">
    <citation type="journal article" date="2023" name="Front. Plant Sci.">
        <title>Chromosomal-level genome assembly of Melastoma candidum provides insights into trichome evolution.</title>
        <authorList>
            <person name="Zhong Y."/>
            <person name="Wu W."/>
            <person name="Sun C."/>
            <person name="Zou P."/>
            <person name="Liu Y."/>
            <person name="Dai S."/>
            <person name="Zhou R."/>
        </authorList>
    </citation>
    <scope>NUCLEOTIDE SEQUENCE [LARGE SCALE GENOMIC DNA]</scope>
</reference>
<keyword evidence="2" id="KW-1185">Reference proteome</keyword>
<organism evidence="1 2">
    <name type="scientific">Melastoma candidum</name>
    <dbReference type="NCBI Taxonomy" id="119954"/>
    <lineage>
        <taxon>Eukaryota</taxon>
        <taxon>Viridiplantae</taxon>
        <taxon>Streptophyta</taxon>
        <taxon>Embryophyta</taxon>
        <taxon>Tracheophyta</taxon>
        <taxon>Spermatophyta</taxon>
        <taxon>Magnoliopsida</taxon>
        <taxon>eudicotyledons</taxon>
        <taxon>Gunneridae</taxon>
        <taxon>Pentapetalae</taxon>
        <taxon>rosids</taxon>
        <taxon>malvids</taxon>
        <taxon>Myrtales</taxon>
        <taxon>Melastomataceae</taxon>
        <taxon>Melastomatoideae</taxon>
        <taxon>Melastomateae</taxon>
        <taxon>Melastoma</taxon>
    </lineage>
</organism>
<protein>
    <submittedName>
        <fullName evidence="1">Uncharacterized protein</fullName>
    </submittedName>
</protein>
<evidence type="ECO:0000313" key="1">
    <source>
        <dbReference type="EMBL" id="KAI4386189.1"/>
    </source>
</evidence>
<evidence type="ECO:0000313" key="2">
    <source>
        <dbReference type="Proteomes" id="UP001057402"/>
    </source>
</evidence>
<dbReference type="EMBL" id="CM042881">
    <property type="protein sequence ID" value="KAI4386189.1"/>
    <property type="molecule type" value="Genomic_DNA"/>
</dbReference>